<keyword evidence="1" id="KW-0732">Signal</keyword>
<protein>
    <submittedName>
        <fullName evidence="2">Uncharacterized protein</fullName>
    </submittedName>
</protein>
<name>A0A5E4R5Q6_9NEOP</name>
<evidence type="ECO:0000313" key="3">
    <source>
        <dbReference type="Proteomes" id="UP000324832"/>
    </source>
</evidence>
<dbReference type="OrthoDB" id="7482693at2759"/>
<sequence length="136" mass="15677">MFVVKSQICLLFLILYSKSVQQQRFTRTVVGIGYPYYNISMTLGMCRDKIIFYEDSFWPAIRLNRIMDIYYKSENENVIVTCADMAFIINNTDCLAYSDTGVGGAEFAATVFFATNMGPIFYRINLYTCRTPKDIL</sequence>
<proteinExistence type="predicted"/>
<keyword evidence="3" id="KW-1185">Reference proteome</keyword>
<feature type="signal peptide" evidence="1">
    <location>
        <begin position="1"/>
        <end position="22"/>
    </location>
</feature>
<organism evidence="2 3">
    <name type="scientific">Leptidea sinapis</name>
    <dbReference type="NCBI Taxonomy" id="189913"/>
    <lineage>
        <taxon>Eukaryota</taxon>
        <taxon>Metazoa</taxon>
        <taxon>Ecdysozoa</taxon>
        <taxon>Arthropoda</taxon>
        <taxon>Hexapoda</taxon>
        <taxon>Insecta</taxon>
        <taxon>Pterygota</taxon>
        <taxon>Neoptera</taxon>
        <taxon>Endopterygota</taxon>
        <taxon>Lepidoptera</taxon>
        <taxon>Glossata</taxon>
        <taxon>Ditrysia</taxon>
        <taxon>Papilionoidea</taxon>
        <taxon>Pieridae</taxon>
        <taxon>Dismorphiinae</taxon>
        <taxon>Leptidea</taxon>
    </lineage>
</organism>
<dbReference type="EMBL" id="FZQP02006877">
    <property type="protein sequence ID" value="VVD04650.1"/>
    <property type="molecule type" value="Genomic_DNA"/>
</dbReference>
<dbReference type="Proteomes" id="UP000324832">
    <property type="component" value="Unassembled WGS sequence"/>
</dbReference>
<feature type="chain" id="PRO_5022803918" evidence="1">
    <location>
        <begin position="23"/>
        <end position="136"/>
    </location>
</feature>
<evidence type="ECO:0000313" key="2">
    <source>
        <dbReference type="EMBL" id="VVD04650.1"/>
    </source>
</evidence>
<evidence type="ECO:0000256" key="1">
    <source>
        <dbReference type="SAM" id="SignalP"/>
    </source>
</evidence>
<accession>A0A5E4R5Q6</accession>
<gene>
    <name evidence="2" type="ORF">LSINAPIS_LOCUS14358</name>
</gene>
<reference evidence="2 3" key="1">
    <citation type="submission" date="2017-07" db="EMBL/GenBank/DDBJ databases">
        <authorList>
            <person name="Talla V."/>
            <person name="Backstrom N."/>
        </authorList>
    </citation>
    <scope>NUCLEOTIDE SEQUENCE [LARGE SCALE GENOMIC DNA]</scope>
</reference>
<dbReference type="AlphaFoldDB" id="A0A5E4R5Q6"/>